<dbReference type="OMA" id="QNIMILE"/>
<dbReference type="EMBL" id="LODT01000009">
    <property type="protein sequence ID" value="KYR01384.1"/>
    <property type="molecule type" value="Genomic_DNA"/>
</dbReference>
<protein>
    <submittedName>
        <fullName evidence="1">Uncharacterized protein</fullName>
    </submittedName>
</protein>
<reference evidence="1 2" key="1">
    <citation type="submission" date="2015-12" db="EMBL/GenBank/DDBJ databases">
        <title>Dictyostelia acquired genes for synthesis and detection of signals that induce cell-type specialization by lateral gene transfer from prokaryotes.</title>
        <authorList>
            <person name="Gloeckner G."/>
            <person name="Schaap P."/>
        </authorList>
    </citation>
    <scope>NUCLEOTIDE SEQUENCE [LARGE SCALE GENOMIC DNA]</scope>
    <source>
        <strain evidence="1 2">TK</strain>
    </source>
</reference>
<sequence length="725" mass="85158">MNEQLFFGVWRNKYLIKLIFSNVVSSDIDIQNRYREYREIFNVDWILAQNYIDLLRDKVETNQYLIFTKEAWGLVFDKIKEKKLLEKIYKNYGHLSESIHLLEMAILNGNLEALSILKPLIVPQRFKYLQKKILESGHVSVLEYLQPHIIPFQSVSFLTCAWKSENRNEMLSYLFKKSLINRDVKMGIGKPSPIPPLYVVNLDPDHLEWLSGQGLLLLTKSDLGDILTKVHLVSIFSLPLDQIRIMCKRMAWITKKTDLIPEIETMDNLNLLDLYLYEFILLMGMSSHTQNIQAVFTLFLLLNFSKRVSGCQSSFNDWTDYHIYAPKHHQDLLYIYENSEKFQRSKEDIINAFRNNFSLYSISELVKQIYISNRDSNVKIELIDVFLSCIPPDSPILNYLLSDIIQVLDVGLIKRLVSKYEYLINKSLSLQRALRESFYDFEIFQYFASFHTISDLKVISINDIVNGVNLDVLRYFHQVVGSGYSQPLKFKSKNNFKKDVEVLRYYIDNFYMESKQMFISNDIFIEYPSLIEYIVNNNLLYRFGLDNEKVFLNFLKQGFNLRIRSYWSNINAILYLHRNSKALLSESNWNSIGAIGSYKILQEALDRYKLNWNISQSLARGILISQDLNMLKHCSKFLIPNLSLLSLDLSLESLANEQNIMILEYIFSKLNAKKDTKKLELLNSKSLESLLFKGNIQTIIFLYNYFNLKFDSNLHRESSKKNKIF</sequence>
<dbReference type="AlphaFoldDB" id="A0A152A584"/>
<proteinExistence type="predicted"/>
<dbReference type="Proteomes" id="UP000076078">
    <property type="component" value="Unassembled WGS sequence"/>
</dbReference>
<evidence type="ECO:0000313" key="2">
    <source>
        <dbReference type="Proteomes" id="UP000076078"/>
    </source>
</evidence>
<gene>
    <name evidence="1" type="ORF">DLAC_01971</name>
</gene>
<accession>A0A152A584</accession>
<dbReference type="FunCoup" id="A0A152A584">
    <property type="interactions" value="12"/>
</dbReference>
<dbReference type="InParanoid" id="A0A152A584"/>
<organism evidence="1 2">
    <name type="scientific">Tieghemostelium lacteum</name>
    <name type="common">Slime mold</name>
    <name type="synonym">Dictyostelium lacteum</name>
    <dbReference type="NCBI Taxonomy" id="361077"/>
    <lineage>
        <taxon>Eukaryota</taxon>
        <taxon>Amoebozoa</taxon>
        <taxon>Evosea</taxon>
        <taxon>Eumycetozoa</taxon>
        <taxon>Dictyostelia</taxon>
        <taxon>Dictyosteliales</taxon>
        <taxon>Raperosteliaceae</taxon>
        <taxon>Tieghemostelium</taxon>
    </lineage>
</organism>
<keyword evidence="2" id="KW-1185">Reference proteome</keyword>
<dbReference type="PANTHER" id="PTHR32142">
    <property type="entry name" value="B BOX-TYPE DOMAIN-CONTAINING PROTEIN-RELATED"/>
    <property type="match status" value="1"/>
</dbReference>
<comment type="caution">
    <text evidence="1">The sequence shown here is derived from an EMBL/GenBank/DDBJ whole genome shotgun (WGS) entry which is preliminary data.</text>
</comment>
<name>A0A152A584_TIELA</name>
<evidence type="ECO:0000313" key="1">
    <source>
        <dbReference type="EMBL" id="KYR01384.1"/>
    </source>
</evidence>
<dbReference type="PANTHER" id="PTHR32142:SF55">
    <property type="entry name" value="ANKYRIN REPEAT-CONTAINING PROTEIN-RELATED"/>
    <property type="match status" value="1"/>
</dbReference>